<feature type="non-terminal residue" evidence="2">
    <location>
        <position position="1"/>
    </location>
</feature>
<name>A0A699XHU0_TANCI</name>
<dbReference type="AlphaFoldDB" id="A0A699XHU0"/>
<gene>
    <name evidence="2" type="ORF">Tci_931454</name>
</gene>
<feature type="non-terminal residue" evidence="2">
    <location>
        <position position="83"/>
    </location>
</feature>
<accession>A0A699XHU0</accession>
<dbReference type="EMBL" id="BKCJ011865590">
    <property type="protein sequence ID" value="GFD59485.1"/>
    <property type="molecule type" value="Genomic_DNA"/>
</dbReference>
<proteinExistence type="predicted"/>
<organism evidence="2">
    <name type="scientific">Tanacetum cinerariifolium</name>
    <name type="common">Dalmatian daisy</name>
    <name type="synonym">Chrysanthemum cinerariifolium</name>
    <dbReference type="NCBI Taxonomy" id="118510"/>
    <lineage>
        <taxon>Eukaryota</taxon>
        <taxon>Viridiplantae</taxon>
        <taxon>Streptophyta</taxon>
        <taxon>Embryophyta</taxon>
        <taxon>Tracheophyta</taxon>
        <taxon>Spermatophyta</taxon>
        <taxon>Magnoliopsida</taxon>
        <taxon>eudicotyledons</taxon>
        <taxon>Gunneridae</taxon>
        <taxon>Pentapetalae</taxon>
        <taxon>asterids</taxon>
        <taxon>campanulids</taxon>
        <taxon>Asterales</taxon>
        <taxon>Asteraceae</taxon>
        <taxon>Asteroideae</taxon>
        <taxon>Anthemideae</taxon>
        <taxon>Anthemidinae</taxon>
        <taxon>Tanacetum</taxon>
    </lineage>
</organism>
<evidence type="ECO:0000313" key="2">
    <source>
        <dbReference type="EMBL" id="GFD59485.1"/>
    </source>
</evidence>
<feature type="region of interest" description="Disordered" evidence="1">
    <location>
        <begin position="1"/>
        <end position="64"/>
    </location>
</feature>
<sequence>RGRCDFSRIPQVRIQSGGHEDPERHRPMGRHAVRDAGRYRARPQKSVDLPPRERHHRRPVARRAAAVRLRRGAAAGRLSGLDG</sequence>
<comment type="caution">
    <text evidence="2">The sequence shown here is derived from an EMBL/GenBank/DDBJ whole genome shotgun (WGS) entry which is preliminary data.</text>
</comment>
<evidence type="ECO:0000256" key="1">
    <source>
        <dbReference type="SAM" id="MobiDB-lite"/>
    </source>
</evidence>
<reference evidence="2" key="1">
    <citation type="journal article" date="2019" name="Sci. Rep.">
        <title>Draft genome of Tanacetum cinerariifolium, the natural source of mosquito coil.</title>
        <authorList>
            <person name="Yamashiro T."/>
            <person name="Shiraishi A."/>
            <person name="Satake H."/>
            <person name="Nakayama K."/>
        </authorList>
    </citation>
    <scope>NUCLEOTIDE SEQUENCE</scope>
</reference>
<feature type="compositionally biased region" description="Basic and acidic residues" evidence="1">
    <location>
        <begin position="18"/>
        <end position="38"/>
    </location>
</feature>
<protein>
    <submittedName>
        <fullName evidence="2">Uncharacterized protein</fullName>
    </submittedName>
</protein>